<gene>
    <name evidence="2" type="ORF">BGE01nite_43120</name>
</gene>
<evidence type="ECO:0000313" key="2">
    <source>
        <dbReference type="EMBL" id="GEP45021.1"/>
    </source>
</evidence>
<accession>A0A512MFA3</accession>
<proteinExistence type="predicted"/>
<dbReference type="RefSeq" id="WP_218033059.1">
    <property type="nucleotide sequence ID" value="NZ_BKAG01000040.1"/>
</dbReference>
<keyword evidence="2" id="KW-0378">Hydrolase</keyword>
<feature type="domain" description="HNH nuclease" evidence="1">
    <location>
        <begin position="157"/>
        <end position="208"/>
    </location>
</feature>
<evidence type="ECO:0000259" key="1">
    <source>
        <dbReference type="Pfam" id="PF13391"/>
    </source>
</evidence>
<dbReference type="GO" id="GO:0004519">
    <property type="term" value="F:endonuclease activity"/>
    <property type="evidence" value="ECO:0007669"/>
    <property type="project" value="UniProtKB-KW"/>
</dbReference>
<keyword evidence="3" id="KW-1185">Reference proteome</keyword>
<comment type="caution">
    <text evidence="2">The sequence shown here is derived from an EMBL/GenBank/DDBJ whole genome shotgun (WGS) entry which is preliminary data.</text>
</comment>
<name>A0A512MFA3_9BACT</name>
<dbReference type="EMBL" id="BKAG01000040">
    <property type="protein sequence ID" value="GEP45021.1"/>
    <property type="molecule type" value="Genomic_DNA"/>
</dbReference>
<sequence length="266" mass="29956">MTPRAKWTRDDLLVALNLYHKLAFGQMHARQPVIVEVAKKMGRSANSLAMKLCNFASLDPALKIRGIKGLRGASAKDKDVWQEFSSDMANMAPASEQALRKLYHVADEFEIDVIPKVGIIVRKDRTILETDKLVTVKTRRGQDFFREAVLNNFDGRCGISQLAIRELLIASHILPWASHPAERLNVRNGLCLSRIHDAAFDQGLIAFDDSLNLILSKRLRAQLPHPMIVETFERHEGKPIILPEEATVPDTSFFAIHRKSIFKDAA</sequence>
<protein>
    <submittedName>
        <fullName evidence="2">Restriction endonuclease</fullName>
    </submittedName>
</protein>
<evidence type="ECO:0000313" key="3">
    <source>
        <dbReference type="Proteomes" id="UP000321577"/>
    </source>
</evidence>
<dbReference type="AlphaFoldDB" id="A0A512MFA3"/>
<dbReference type="Proteomes" id="UP000321577">
    <property type="component" value="Unassembled WGS sequence"/>
</dbReference>
<keyword evidence="2" id="KW-0540">Nuclease</keyword>
<dbReference type="Pfam" id="PF13391">
    <property type="entry name" value="HNH_2"/>
    <property type="match status" value="1"/>
</dbReference>
<reference evidence="2 3" key="1">
    <citation type="submission" date="2019-07" db="EMBL/GenBank/DDBJ databases">
        <title>Whole genome shotgun sequence of Brevifollis gellanilyticus NBRC 108608.</title>
        <authorList>
            <person name="Hosoyama A."/>
            <person name="Uohara A."/>
            <person name="Ohji S."/>
            <person name="Ichikawa N."/>
        </authorList>
    </citation>
    <scope>NUCLEOTIDE SEQUENCE [LARGE SCALE GENOMIC DNA]</scope>
    <source>
        <strain evidence="2 3">NBRC 108608</strain>
    </source>
</reference>
<dbReference type="InterPro" id="IPR003615">
    <property type="entry name" value="HNH_nuc"/>
</dbReference>
<keyword evidence="2" id="KW-0255">Endonuclease</keyword>
<organism evidence="2 3">
    <name type="scientific">Brevifollis gellanilyticus</name>
    <dbReference type="NCBI Taxonomy" id="748831"/>
    <lineage>
        <taxon>Bacteria</taxon>
        <taxon>Pseudomonadati</taxon>
        <taxon>Verrucomicrobiota</taxon>
        <taxon>Verrucomicrobiia</taxon>
        <taxon>Verrucomicrobiales</taxon>
        <taxon>Verrucomicrobiaceae</taxon>
    </lineage>
</organism>